<dbReference type="AlphaFoldDB" id="A0A8C0AAB9"/>
<evidence type="ECO:0000256" key="5">
    <source>
        <dbReference type="ARBA" id="ARBA00022729"/>
    </source>
</evidence>
<dbReference type="SUPFAM" id="SSF57302">
    <property type="entry name" value="Snake toxin-like"/>
    <property type="match status" value="3"/>
</dbReference>
<dbReference type="GO" id="GO:0005886">
    <property type="term" value="C:plasma membrane"/>
    <property type="evidence" value="ECO:0007669"/>
    <property type="project" value="UniProtKB-SubCell"/>
</dbReference>
<evidence type="ECO:0000259" key="13">
    <source>
        <dbReference type="SMART" id="SM00134"/>
    </source>
</evidence>
<dbReference type="InterPro" id="IPR045860">
    <property type="entry name" value="Snake_toxin-like_sf"/>
</dbReference>
<keyword evidence="5" id="KW-0732">Signal</keyword>
<evidence type="ECO:0000313" key="14">
    <source>
        <dbReference type="Ensembl" id="ENSBGRP00000017480.1"/>
    </source>
</evidence>
<dbReference type="Gene3D" id="2.10.60.10">
    <property type="entry name" value="CD59"/>
    <property type="match status" value="3"/>
</dbReference>
<keyword evidence="11" id="KW-0449">Lipoprotein</keyword>
<evidence type="ECO:0000256" key="9">
    <source>
        <dbReference type="ARBA" id="ARBA00023170"/>
    </source>
</evidence>
<feature type="compositionally biased region" description="Polar residues" evidence="12">
    <location>
        <begin position="1"/>
        <end position="10"/>
    </location>
</feature>
<feature type="domain" description="UPAR/Ly6" evidence="13">
    <location>
        <begin position="42"/>
        <end position="129"/>
    </location>
</feature>
<sequence>MGGVGSSRTSAWREKVGKRLGKGGEPVGVSWGSSRHEGSWGLRCLQCKNMTSCSVEECTPGQDLCRTTVLSVWEGGNEMNVMRKGCTHLDKTNRSMSYRAANQIITLSETVCRSDLCNKPNPGRDATVSRNRYLECASCSSTDLSCERGWDQTMQCLKSRDQCVDVITHRSLKENPGDERHIRGCGILPGCPGPTGFHNNHTFHFLRCCNTTKCNAGSVLELQNLPPNGLQCYSCEGNGAHRCSSEETFLIDCRGPMNQCLEATGTKGLRNPSYTIRGCAPQLLCQPALDCQTLGSHSPLHLNPTFPPHWLDSGDPFALPSVPSPTKLLCDLRSVGCPLWALIFPAVQREGCENQRRKASKSCRPAGESSCDY</sequence>
<reference evidence="14" key="2">
    <citation type="submission" date="2025-08" db="UniProtKB">
        <authorList>
            <consortium name="Ensembl"/>
        </authorList>
    </citation>
    <scope>IDENTIFICATION</scope>
</reference>
<evidence type="ECO:0000256" key="11">
    <source>
        <dbReference type="ARBA" id="ARBA00023288"/>
    </source>
</evidence>
<dbReference type="CDD" id="cd23556">
    <property type="entry name" value="TFP_LU_ECD_uPAR_rpt1"/>
    <property type="match status" value="1"/>
</dbReference>
<keyword evidence="3" id="KW-1003">Cell membrane</keyword>
<evidence type="ECO:0000256" key="7">
    <source>
        <dbReference type="ARBA" id="ARBA00023136"/>
    </source>
</evidence>
<evidence type="ECO:0000256" key="8">
    <source>
        <dbReference type="ARBA" id="ARBA00023157"/>
    </source>
</evidence>
<evidence type="ECO:0000256" key="12">
    <source>
        <dbReference type="SAM" id="MobiDB-lite"/>
    </source>
</evidence>
<keyword evidence="15" id="KW-1185">Reference proteome</keyword>
<reference evidence="14" key="3">
    <citation type="submission" date="2025-09" db="UniProtKB">
        <authorList>
            <consortium name="Ensembl"/>
        </authorList>
    </citation>
    <scope>IDENTIFICATION</scope>
</reference>
<protein>
    <recommendedName>
        <fullName evidence="2">Urokinase plasminogen activator surface receptor</fullName>
    </recommendedName>
</protein>
<evidence type="ECO:0000313" key="15">
    <source>
        <dbReference type="Proteomes" id="UP000694520"/>
    </source>
</evidence>
<evidence type="ECO:0000256" key="10">
    <source>
        <dbReference type="ARBA" id="ARBA00023180"/>
    </source>
</evidence>
<evidence type="ECO:0000256" key="6">
    <source>
        <dbReference type="ARBA" id="ARBA00022737"/>
    </source>
</evidence>
<proteinExistence type="predicted"/>
<keyword evidence="9" id="KW-0675">Receptor</keyword>
<keyword evidence="10" id="KW-0325">Glycoprotein</keyword>
<feature type="domain" description="UPAR/Ly6" evidence="13">
    <location>
        <begin position="134"/>
        <end position="223"/>
    </location>
</feature>
<organism evidence="14 15">
    <name type="scientific">Bos mutus grunniens</name>
    <name type="common">Wild yak</name>
    <name type="synonym">Bos grunniens</name>
    <dbReference type="NCBI Taxonomy" id="30521"/>
    <lineage>
        <taxon>Eukaryota</taxon>
        <taxon>Metazoa</taxon>
        <taxon>Chordata</taxon>
        <taxon>Craniata</taxon>
        <taxon>Vertebrata</taxon>
        <taxon>Euteleostomi</taxon>
        <taxon>Mammalia</taxon>
        <taxon>Eutheria</taxon>
        <taxon>Laurasiatheria</taxon>
        <taxon>Artiodactyla</taxon>
        <taxon>Ruminantia</taxon>
        <taxon>Pecora</taxon>
        <taxon>Bovidae</taxon>
        <taxon>Bovinae</taxon>
        <taxon>Bos</taxon>
    </lineage>
</organism>
<dbReference type="FunFam" id="2.10.60.10:FF:000019">
    <property type="entry name" value="Urokinase plasminogen activator surface receptor"/>
    <property type="match status" value="1"/>
</dbReference>
<dbReference type="PANTHER" id="PTHR10624:SF6">
    <property type="entry name" value="UROKINASE PLASMINOGEN ACTIVATOR SURFACE RECEPTOR"/>
    <property type="match status" value="1"/>
</dbReference>
<reference evidence="14" key="1">
    <citation type="submission" date="2019-05" db="EMBL/GenBank/DDBJ databases">
        <authorList>
            <person name="Zhang S."/>
            <person name="Liu J."/>
        </authorList>
    </citation>
    <scope>NUCLEOTIDE SEQUENCE [LARGE SCALE GENOMIC DNA]</scope>
</reference>
<dbReference type="Ensembl" id="ENSBGRT00000020229.1">
    <property type="protein sequence ID" value="ENSBGRP00000017480.1"/>
    <property type="gene ID" value="ENSBGRG00000011058.1"/>
</dbReference>
<comment type="subcellular location">
    <subcellularLocation>
        <location evidence="1">Cell membrane</location>
        <topology evidence="1">Lipid-anchor</topology>
        <topology evidence="1">GPI-anchor</topology>
    </subcellularLocation>
</comment>
<dbReference type="PANTHER" id="PTHR10624">
    <property type="entry name" value="UROKINASE PLASMINOGEN ACTIVATOR SURFACE RECEPTOR-RELATED"/>
    <property type="match status" value="1"/>
</dbReference>
<keyword evidence="6" id="KW-0677">Repeat</keyword>
<dbReference type="Pfam" id="PF00021">
    <property type="entry name" value="UPAR_LY6"/>
    <property type="match status" value="3"/>
</dbReference>
<dbReference type="FunFam" id="2.10.60.10:FF:000013">
    <property type="entry name" value="Urokinase plasminogen activator surface receptor"/>
    <property type="match status" value="1"/>
</dbReference>
<dbReference type="GO" id="GO:0098552">
    <property type="term" value="C:side of membrane"/>
    <property type="evidence" value="ECO:0007669"/>
    <property type="project" value="UniProtKB-KW"/>
</dbReference>
<dbReference type="InterPro" id="IPR016054">
    <property type="entry name" value="LY6_UPA_recep-like"/>
</dbReference>
<keyword evidence="4" id="KW-0336">GPI-anchor</keyword>
<dbReference type="FunFam" id="2.10.60.10:FF:000015">
    <property type="entry name" value="Urokinase plasminogen activator surface receptor"/>
    <property type="match status" value="1"/>
</dbReference>
<accession>A0A8C0AAB9</accession>
<evidence type="ECO:0000256" key="2">
    <source>
        <dbReference type="ARBA" id="ARBA00019778"/>
    </source>
</evidence>
<dbReference type="Proteomes" id="UP000694520">
    <property type="component" value="Chromosome 20"/>
</dbReference>
<dbReference type="CDD" id="cd23557">
    <property type="entry name" value="TFP_LU_ECD_uPAR_rpt2"/>
    <property type="match status" value="1"/>
</dbReference>
<name>A0A8C0AAB9_BOSMU</name>
<feature type="domain" description="UPAR/Ly6" evidence="13">
    <location>
        <begin position="230"/>
        <end position="307"/>
    </location>
</feature>
<feature type="region of interest" description="Disordered" evidence="12">
    <location>
        <begin position="1"/>
        <end position="27"/>
    </location>
</feature>
<dbReference type="GeneTree" id="ENSGT00940000153599"/>
<keyword evidence="7" id="KW-0472">Membrane</keyword>
<evidence type="ECO:0000256" key="4">
    <source>
        <dbReference type="ARBA" id="ARBA00022622"/>
    </source>
</evidence>
<evidence type="ECO:0000256" key="3">
    <source>
        <dbReference type="ARBA" id="ARBA00022475"/>
    </source>
</evidence>
<dbReference type="SMART" id="SM00134">
    <property type="entry name" value="LU"/>
    <property type="match status" value="3"/>
</dbReference>
<keyword evidence="8" id="KW-1015">Disulfide bond</keyword>
<evidence type="ECO:0000256" key="1">
    <source>
        <dbReference type="ARBA" id="ARBA00004609"/>
    </source>
</evidence>